<evidence type="ECO:0000313" key="2">
    <source>
        <dbReference type="EMBL" id="AAZ65836.1"/>
    </source>
</evidence>
<name>Q45XG6_ECOLX</name>
<accession>Q45XG6</accession>
<evidence type="ECO:0000313" key="3">
    <source>
        <dbReference type="EMBL" id="ABI98965.1"/>
    </source>
</evidence>
<dbReference type="Pfam" id="PF04230">
    <property type="entry name" value="PS_pyruv_trans"/>
    <property type="match status" value="1"/>
</dbReference>
<dbReference type="RefSeq" id="WP_000532600.1">
    <property type="nucleotide sequence ID" value="NZ_AP027417.1"/>
</dbReference>
<dbReference type="PATRIC" id="fig|562.6988.peg.4047"/>
<reference evidence="3" key="1">
    <citation type="journal article" date="2007" name="Appl. Environ. Microbiol.">
        <title>DNA microarray-based identification of serogroups and virulence gene patterns of Escherichia coli isolates associated with porcine postweaning diarrhea and edema disease.</title>
        <authorList>
            <person name="Han W."/>
            <person name="Liu B."/>
            <person name="Cao B."/>
            <person name="Beutin L."/>
            <person name="Kruger U."/>
            <person name="Liu H."/>
            <person name="Li Y."/>
            <person name="Liu Y."/>
            <person name="Feng L."/>
            <person name="Wang L."/>
        </authorList>
    </citation>
    <scope>NUCLEOTIDE SEQUENCE</scope>
</reference>
<feature type="domain" description="Polysaccharide pyruvyl transferase" evidence="1">
    <location>
        <begin position="59"/>
        <end position="213"/>
    </location>
</feature>
<protein>
    <submittedName>
        <fullName evidence="3">WbuT</fullName>
    </submittedName>
</protein>
<dbReference type="InterPro" id="IPR007345">
    <property type="entry name" value="Polysacch_pyruvyl_Trfase"/>
</dbReference>
<dbReference type="AlphaFoldDB" id="Q45XG6"/>
<organism evidence="2">
    <name type="scientific">Escherichia coli</name>
    <dbReference type="NCBI Taxonomy" id="562"/>
    <lineage>
        <taxon>Bacteria</taxon>
        <taxon>Pseudomonadati</taxon>
        <taxon>Pseudomonadota</taxon>
        <taxon>Gammaproteobacteria</taxon>
        <taxon>Enterobacterales</taxon>
        <taxon>Enterobacteriaceae</taxon>
        <taxon>Escherichia</taxon>
    </lineage>
</organism>
<dbReference type="EMBL" id="DQ868764">
    <property type="protein sequence ID" value="ABI98965.1"/>
    <property type="molecule type" value="Genomic_DNA"/>
</dbReference>
<reference evidence="2" key="2">
    <citation type="submission" date="2009-09" db="EMBL/GenBank/DDBJ databases">
        <title>The Escherichia coli O149 O-antigen gene cluster.</title>
        <authorList>
            <person name="Goswami P."/>
            <person name="Boerlin P."/>
            <person name="Gyles C.L."/>
            <person name="Poppe C."/>
        </authorList>
    </citation>
    <scope>NUCLEOTIDE SEQUENCE</scope>
</reference>
<sequence length="278" mass="31721">MGRIIEALYGISTELKERILNMGEKTVPVNYYTRHNNWGDQLNKYLIEKITNKKVVKNNFKKLPHILAIGSVLSSASNKSIVWGSGFISKDAPLRETAPDIRAVRGVLTRNKLQKDFSIDCPDVLGDPAVLLPLFYKAKHRSKKYKVGIIPHYKDKQRAVVQDFLHKGCVLVDIQDDIEVFIDKINECEVVISSSLHGLIAADTYGIPNLWVSFGDQVLGGDFKFLDYYSTTNNINPKMIRLDNDHKYSIDDLVRISRCNKFIRSSEELLEAFPREYI</sequence>
<gene>
    <name evidence="3" type="primary">wbuT</name>
</gene>
<evidence type="ECO:0000259" key="1">
    <source>
        <dbReference type="Pfam" id="PF04230"/>
    </source>
</evidence>
<dbReference type="EMBL" id="DQ091854">
    <property type="protein sequence ID" value="AAZ65836.1"/>
    <property type="molecule type" value="Genomic_DNA"/>
</dbReference>
<proteinExistence type="predicted"/>
<dbReference type="BioCyc" id="MetaCyc:MONOMER-21658"/>